<dbReference type="InParanoid" id="A0A165BUF7"/>
<organism evidence="1 2">
    <name type="scientific">Laetiporus sulphureus 93-53</name>
    <dbReference type="NCBI Taxonomy" id="1314785"/>
    <lineage>
        <taxon>Eukaryota</taxon>
        <taxon>Fungi</taxon>
        <taxon>Dikarya</taxon>
        <taxon>Basidiomycota</taxon>
        <taxon>Agaricomycotina</taxon>
        <taxon>Agaricomycetes</taxon>
        <taxon>Polyporales</taxon>
        <taxon>Laetiporus</taxon>
    </lineage>
</organism>
<dbReference type="EMBL" id="KV427661">
    <property type="protein sequence ID" value="KZT01671.1"/>
    <property type="molecule type" value="Genomic_DNA"/>
</dbReference>
<evidence type="ECO:0000313" key="1">
    <source>
        <dbReference type="EMBL" id="KZT01671.1"/>
    </source>
</evidence>
<dbReference type="PROSITE" id="PS51257">
    <property type="entry name" value="PROKAR_LIPOPROTEIN"/>
    <property type="match status" value="1"/>
</dbReference>
<dbReference type="AlphaFoldDB" id="A0A165BUF7"/>
<name>A0A165BUF7_9APHY</name>
<dbReference type="RefSeq" id="XP_040759411.1">
    <property type="nucleotide sequence ID" value="XM_040909932.1"/>
</dbReference>
<sequence length="62" mass="6932">MELSKDYLTRDGDVLEPSTGAYLYLLTSCLWRVRLAGQFYSYDSSFTGRTRSASGGRLAQSL</sequence>
<keyword evidence="2" id="KW-1185">Reference proteome</keyword>
<protein>
    <submittedName>
        <fullName evidence="1">Uncharacterized protein</fullName>
    </submittedName>
</protein>
<evidence type="ECO:0000313" key="2">
    <source>
        <dbReference type="Proteomes" id="UP000076871"/>
    </source>
</evidence>
<accession>A0A165BUF7</accession>
<gene>
    <name evidence="1" type="ORF">LAESUDRAFT_730942</name>
</gene>
<proteinExistence type="predicted"/>
<dbReference type="Proteomes" id="UP000076871">
    <property type="component" value="Unassembled WGS sequence"/>
</dbReference>
<dbReference type="GeneID" id="63826961"/>
<reference evidence="1 2" key="1">
    <citation type="journal article" date="2016" name="Mol. Biol. Evol.">
        <title>Comparative Genomics of Early-Diverging Mushroom-Forming Fungi Provides Insights into the Origins of Lignocellulose Decay Capabilities.</title>
        <authorList>
            <person name="Nagy L.G."/>
            <person name="Riley R."/>
            <person name="Tritt A."/>
            <person name="Adam C."/>
            <person name="Daum C."/>
            <person name="Floudas D."/>
            <person name="Sun H."/>
            <person name="Yadav J.S."/>
            <person name="Pangilinan J."/>
            <person name="Larsson K.H."/>
            <person name="Matsuura K."/>
            <person name="Barry K."/>
            <person name="Labutti K."/>
            <person name="Kuo R."/>
            <person name="Ohm R.A."/>
            <person name="Bhattacharya S.S."/>
            <person name="Shirouzu T."/>
            <person name="Yoshinaga Y."/>
            <person name="Martin F.M."/>
            <person name="Grigoriev I.V."/>
            <person name="Hibbett D.S."/>
        </authorList>
    </citation>
    <scope>NUCLEOTIDE SEQUENCE [LARGE SCALE GENOMIC DNA]</scope>
    <source>
        <strain evidence="1 2">93-53</strain>
    </source>
</reference>